<dbReference type="Gene3D" id="3.40.50.1220">
    <property type="entry name" value="TPP-binding domain"/>
    <property type="match status" value="1"/>
</dbReference>
<dbReference type="SUPFAM" id="SSF52467">
    <property type="entry name" value="DHS-like NAD/FAD-binding domain"/>
    <property type="match status" value="1"/>
</dbReference>
<dbReference type="PROSITE" id="PS00696">
    <property type="entry name" value="ETF_ALPHA"/>
    <property type="match status" value="1"/>
</dbReference>
<keyword evidence="7 10" id="KW-0249">Electron transport</keyword>
<keyword evidence="13" id="KW-1185">Reference proteome</keyword>
<dbReference type="PIRSF" id="PIRSF000089">
    <property type="entry name" value="Electra_flavoP_a"/>
    <property type="match status" value="1"/>
</dbReference>
<protein>
    <recommendedName>
        <fullName evidence="10">Probable electron transfer flavoprotein subunit alpha</fullName>
    </recommendedName>
</protein>
<gene>
    <name evidence="12" type="ORF">HGRIS_002496</name>
</gene>
<comment type="similarity">
    <text evidence="2 10">Belongs to the ETF alpha-subunit/FixB family.</text>
</comment>
<evidence type="ECO:0000256" key="7">
    <source>
        <dbReference type="ARBA" id="ARBA00022982"/>
    </source>
</evidence>
<comment type="cofactor">
    <cofactor evidence="10">
        <name>FAD</name>
        <dbReference type="ChEBI" id="CHEBI:57692"/>
    </cofactor>
    <text evidence="10">Binds 1 FAD per dimer.</text>
</comment>
<dbReference type="InterPro" id="IPR033947">
    <property type="entry name" value="ETF_alpha_N"/>
</dbReference>
<evidence type="ECO:0000256" key="5">
    <source>
        <dbReference type="ARBA" id="ARBA00022630"/>
    </source>
</evidence>
<dbReference type="InterPro" id="IPR018206">
    <property type="entry name" value="ETF_asu_C_CS"/>
</dbReference>
<evidence type="ECO:0000256" key="9">
    <source>
        <dbReference type="ARBA" id="ARBA00025416"/>
    </source>
</evidence>
<dbReference type="InterPro" id="IPR014731">
    <property type="entry name" value="ETF_asu_C"/>
</dbReference>
<dbReference type="SMART" id="SM00893">
    <property type="entry name" value="ETF"/>
    <property type="match status" value="1"/>
</dbReference>
<name>A0ABR3JLD1_9AGAR</name>
<evidence type="ECO:0000256" key="10">
    <source>
        <dbReference type="PIRNR" id="PIRNR000089"/>
    </source>
</evidence>
<dbReference type="Pfam" id="PF00766">
    <property type="entry name" value="ETF_alpha"/>
    <property type="match status" value="1"/>
</dbReference>
<dbReference type="EMBL" id="JASNQZ010000006">
    <property type="protein sequence ID" value="KAL0956346.1"/>
    <property type="molecule type" value="Genomic_DNA"/>
</dbReference>
<evidence type="ECO:0000313" key="13">
    <source>
        <dbReference type="Proteomes" id="UP001556367"/>
    </source>
</evidence>
<dbReference type="Pfam" id="PF01012">
    <property type="entry name" value="ETF"/>
    <property type="match status" value="1"/>
</dbReference>
<evidence type="ECO:0000256" key="4">
    <source>
        <dbReference type="ARBA" id="ARBA00022448"/>
    </source>
</evidence>
<sequence>MLRARSLLATRAWTRTYATAAPPHALVFLEHRSGKIESGSLSALTAAKQLGGKVTGLVVGSPDEVQGIVEEAKKLQGVDTVLHSSSAQYAVPLPETVSPLLEKVLSDSSPFTHVVSAHSSSAKSILPRAAAKLDVPAVSDITSLEHDSSSGSTTFTRPIYAGNAIATVSAPSSIPIKFFTVRSTAFPAAAAADGASAEVQSLDPVEVTDCPTQHVRTSLTKSDRPELGTASRVVSGGRALKNAETFEATIYPLADALGAAVGASRAAVDAGYADNSLQVGQTGKVVAPELYMAVGISGAIQHLAGMKDSKLIVAINKDADAPIFQVADAGLVADLFEAVPELVEKLKK</sequence>
<dbReference type="InterPro" id="IPR014730">
    <property type="entry name" value="ETF_a/b_N"/>
</dbReference>
<evidence type="ECO:0000313" key="12">
    <source>
        <dbReference type="EMBL" id="KAL0956346.1"/>
    </source>
</evidence>
<dbReference type="Gene3D" id="3.40.50.620">
    <property type="entry name" value="HUPs"/>
    <property type="match status" value="1"/>
</dbReference>
<evidence type="ECO:0000256" key="3">
    <source>
        <dbReference type="ARBA" id="ARBA00011355"/>
    </source>
</evidence>
<keyword evidence="4 10" id="KW-0813">Transport</keyword>
<comment type="caution">
    <text evidence="12">The sequence shown here is derived from an EMBL/GenBank/DDBJ whole genome shotgun (WGS) entry which is preliminary data.</text>
</comment>
<evidence type="ECO:0000256" key="6">
    <source>
        <dbReference type="ARBA" id="ARBA00022827"/>
    </source>
</evidence>
<feature type="domain" description="Electron transfer flavoprotein alpha/beta-subunit N-terminal" evidence="11">
    <location>
        <begin position="25"/>
        <end position="214"/>
    </location>
</feature>
<comment type="subcellular location">
    <subcellularLocation>
        <location evidence="1 10">Mitochondrion matrix</location>
    </subcellularLocation>
</comment>
<accession>A0ABR3JLD1</accession>
<comment type="function">
    <text evidence="9 10">The electron transfer flavoprotein serves as a specific electron acceptor for several dehydrogenases, including five acyl-CoA dehydrogenases, glutaryl-CoA and sarcosine dehydrogenase. It transfers the electrons to the main mitochondrial respiratory chain via ETF-ubiquinone oxidoreductase (ETF dehydrogenase).</text>
</comment>
<dbReference type="PANTHER" id="PTHR43153:SF1">
    <property type="entry name" value="ELECTRON TRANSFER FLAVOPROTEIN SUBUNIT ALPHA, MITOCHONDRIAL"/>
    <property type="match status" value="1"/>
</dbReference>
<dbReference type="InterPro" id="IPR014729">
    <property type="entry name" value="Rossmann-like_a/b/a_fold"/>
</dbReference>
<dbReference type="SUPFAM" id="SSF52402">
    <property type="entry name" value="Adenine nucleotide alpha hydrolases-like"/>
    <property type="match status" value="1"/>
</dbReference>
<evidence type="ECO:0000256" key="8">
    <source>
        <dbReference type="ARBA" id="ARBA00023128"/>
    </source>
</evidence>
<keyword evidence="5 10" id="KW-0285">Flavoprotein</keyword>
<dbReference type="CDD" id="cd01715">
    <property type="entry name" value="ETF_alpha"/>
    <property type="match status" value="1"/>
</dbReference>
<evidence type="ECO:0000256" key="2">
    <source>
        <dbReference type="ARBA" id="ARBA00005817"/>
    </source>
</evidence>
<reference evidence="13" key="1">
    <citation type="submission" date="2024-06" db="EMBL/GenBank/DDBJ databases">
        <title>Multi-omics analyses provide insights into the biosynthesis of the anticancer antibiotic pleurotin in Hohenbuehelia grisea.</title>
        <authorList>
            <person name="Weaver J.A."/>
            <person name="Alberti F."/>
        </authorList>
    </citation>
    <scope>NUCLEOTIDE SEQUENCE [LARGE SCALE GENOMIC DNA]</scope>
    <source>
        <strain evidence="13">T-177</strain>
    </source>
</reference>
<comment type="subunit">
    <text evidence="3 10">Heterodimer of an alpha and a beta subunit.</text>
</comment>
<keyword evidence="6 10" id="KW-0274">FAD</keyword>
<keyword evidence="8 10" id="KW-0496">Mitochondrion</keyword>
<organism evidence="12 13">
    <name type="scientific">Hohenbuehelia grisea</name>
    <dbReference type="NCBI Taxonomy" id="104357"/>
    <lineage>
        <taxon>Eukaryota</taxon>
        <taxon>Fungi</taxon>
        <taxon>Dikarya</taxon>
        <taxon>Basidiomycota</taxon>
        <taxon>Agaricomycotina</taxon>
        <taxon>Agaricomycetes</taxon>
        <taxon>Agaricomycetidae</taxon>
        <taxon>Agaricales</taxon>
        <taxon>Pleurotineae</taxon>
        <taxon>Pleurotaceae</taxon>
        <taxon>Hohenbuehelia</taxon>
    </lineage>
</organism>
<dbReference type="InterPro" id="IPR001308">
    <property type="entry name" value="ETF_a/FixB"/>
</dbReference>
<proteinExistence type="inferred from homology"/>
<dbReference type="InterPro" id="IPR029035">
    <property type="entry name" value="DHS-like_NAD/FAD-binding_dom"/>
</dbReference>
<dbReference type="PANTHER" id="PTHR43153">
    <property type="entry name" value="ELECTRON TRANSFER FLAVOPROTEIN ALPHA"/>
    <property type="match status" value="1"/>
</dbReference>
<dbReference type="Proteomes" id="UP001556367">
    <property type="component" value="Unassembled WGS sequence"/>
</dbReference>
<evidence type="ECO:0000259" key="11">
    <source>
        <dbReference type="SMART" id="SM00893"/>
    </source>
</evidence>
<evidence type="ECO:0000256" key="1">
    <source>
        <dbReference type="ARBA" id="ARBA00004305"/>
    </source>
</evidence>